<dbReference type="EMBL" id="DQBS01000132">
    <property type="protein sequence ID" value="HCO70036.1"/>
    <property type="molecule type" value="Genomic_DNA"/>
</dbReference>
<protein>
    <submittedName>
        <fullName evidence="5">Transcriptional regulator</fullName>
    </submittedName>
</protein>
<comment type="caution">
    <text evidence="5">The sequence shown here is derived from an EMBL/GenBank/DDBJ whole genome shotgun (WGS) entry which is preliminary data.</text>
</comment>
<evidence type="ECO:0000256" key="1">
    <source>
        <dbReference type="ARBA" id="ARBA00023015"/>
    </source>
</evidence>
<dbReference type="PANTHER" id="PTHR33154:SF18">
    <property type="entry name" value="ARSENICAL RESISTANCE OPERON REPRESSOR"/>
    <property type="match status" value="1"/>
</dbReference>
<dbReference type="Pfam" id="PF01022">
    <property type="entry name" value="HTH_5"/>
    <property type="match status" value="1"/>
</dbReference>
<dbReference type="Gene3D" id="1.10.10.10">
    <property type="entry name" value="Winged helix-like DNA-binding domain superfamily/Winged helix DNA-binding domain"/>
    <property type="match status" value="1"/>
</dbReference>
<dbReference type="SMART" id="SM00418">
    <property type="entry name" value="HTH_ARSR"/>
    <property type="match status" value="1"/>
</dbReference>
<name>A0A3D3TLX5_9BACT</name>
<sequence length="95" mass="10821">MNKRTVMLFKALGCSWRLKILEHLSKGTMCICELDDLYSIDKTTLSRHVKALVDTGLVKENRNGTRKELSIADRRVLEIIELAKSITDVSLQESE</sequence>
<dbReference type="InterPro" id="IPR036390">
    <property type="entry name" value="WH_DNA-bd_sf"/>
</dbReference>
<accession>A0A3D3TLX5</accession>
<organism evidence="5 6">
    <name type="scientific">Mesotoga infera</name>
    <dbReference type="NCBI Taxonomy" id="1236046"/>
    <lineage>
        <taxon>Bacteria</taxon>
        <taxon>Thermotogati</taxon>
        <taxon>Thermotogota</taxon>
        <taxon>Thermotogae</taxon>
        <taxon>Kosmotogales</taxon>
        <taxon>Kosmotogaceae</taxon>
        <taxon>Mesotoga</taxon>
    </lineage>
</organism>
<dbReference type="SUPFAM" id="SSF46785">
    <property type="entry name" value="Winged helix' DNA-binding domain"/>
    <property type="match status" value="1"/>
</dbReference>
<gene>
    <name evidence="5" type="ORF">DIT26_05560</name>
</gene>
<evidence type="ECO:0000259" key="4">
    <source>
        <dbReference type="PROSITE" id="PS50987"/>
    </source>
</evidence>
<feature type="domain" description="HTH arsR-type" evidence="4">
    <location>
        <begin position="1"/>
        <end position="91"/>
    </location>
</feature>
<dbReference type="PANTHER" id="PTHR33154">
    <property type="entry name" value="TRANSCRIPTIONAL REGULATOR, ARSR FAMILY"/>
    <property type="match status" value="1"/>
</dbReference>
<evidence type="ECO:0000313" key="5">
    <source>
        <dbReference type="EMBL" id="HCO70036.1"/>
    </source>
</evidence>
<reference evidence="5 6" key="1">
    <citation type="journal article" date="2018" name="Nat. Biotechnol.">
        <title>A standardized bacterial taxonomy based on genome phylogeny substantially revises the tree of life.</title>
        <authorList>
            <person name="Parks D.H."/>
            <person name="Chuvochina M."/>
            <person name="Waite D.W."/>
            <person name="Rinke C."/>
            <person name="Skarshewski A."/>
            <person name="Chaumeil P.A."/>
            <person name="Hugenholtz P."/>
        </authorList>
    </citation>
    <scope>NUCLEOTIDE SEQUENCE [LARGE SCALE GENOMIC DNA]</scope>
    <source>
        <strain evidence="5">UBA9905</strain>
    </source>
</reference>
<dbReference type="NCBIfam" id="NF033788">
    <property type="entry name" value="HTH_metalloreg"/>
    <property type="match status" value="1"/>
</dbReference>
<dbReference type="CDD" id="cd00090">
    <property type="entry name" value="HTH_ARSR"/>
    <property type="match status" value="1"/>
</dbReference>
<evidence type="ECO:0000313" key="6">
    <source>
        <dbReference type="Proteomes" id="UP000264215"/>
    </source>
</evidence>
<dbReference type="GO" id="GO:0003677">
    <property type="term" value="F:DNA binding"/>
    <property type="evidence" value="ECO:0007669"/>
    <property type="project" value="UniProtKB-KW"/>
</dbReference>
<keyword evidence="3" id="KW-0804">Transcription</keyword>
<evidence type="ECO:0000256" key="3">
    <source>
        <dbReference type="ARBA" id="ARBA00023163"/>
    </source>
</evidence>
<dbReference type="GO" id="GO:0003700">
    <property type="term" value="F:DNA-binding transcription factor activity"/>
    <property type="evidence" value="ECO:0007669"/>
    <property type="project" value="InterPro"/>
</dbReference>
<dbReference type="InterPro" id="IPR011991">
    <property type="entry name" value="ArsR-like_HTH"/>
</dbReference>
<keyword evidence="1" id="KW-0805">Transcription regulation</keyword>
<dbReference type="InterPro" id="IPR001845">
    <property type="entry name" value="HTH_ArsR_DNA-bd_dom"/>
</dbReference>
<keyword evidence="2" id="KW-0238">DNA-binding</keyword>
<dbReference type="InterPro" id="IPR036388">
    <property type="entry name" value="WH-like_DNA-bd_sf"/>
</dbReference>
<dbReference type="PROSITE" id="PS50987">
    <property type="entry name" value="HTH_ARSR_2"/>
    <property type="match status" value="1"/>
</dbReference>
<dbReference type="InterPro" id="IPR051081">
    <property type="entry name" value="HTH_MetalResp_TranReg"/>
</dbReference>
<dbReference type="Proteomes" id="UP000264215">
    <property type="component" value="Unassembled WGS sequence"/>
</dbReference>
<dbReference type="AlphaFoldDB" id="A0A3D3TLX5"/>
<dbReference type="PRINTS" id="PR00778">
    <property type="entry name" value="HTHARSR"/>
</dbReference>
<proteinExistence type="predicted"/>
<evidence type="ECO:0000256" key="2">
    <source>
        <dbReference type="ARBA" id="ARBA00023125"/>
    </source>
</evidence>